<evidence type="ECO:0000313" key="3">
    <source>
        <dbReference type="EMBL" id="ACR34341.1"/>
    </source>
</evidence>
<proteinExistence type="evidence at transcript level"/>
<feature type="signal peptide" evidence="2">
    <location>
        <begin position="1"/>
        <end position="22"/>
    </location>
</feature>
<feature type="chain" id="PRO_5010109945" evidence="2">
    <location>
        <begin position="23"/>
        <end position="70"/>
    </location>
</feature>
<dbReference type="EMBL" id="BT087004">
    <property type="protein sequence ID" value="ACR37357.1"/>
    <property type="molecule type" value="mRNA"/>
</dbReference>
<evidence type="ECO:0000256" key="2">
    <source>
        <dbReference type="SAM" id="SignalP"/>
    </source>
</evidence>
<organism evidence="3">
    <name type="scientific">Zea mays</name>
    <name type="common">Maize</name>
    <dbReference type="NCBI Taxonomy" id="4577"/>
    <lineage>
        <taxon>Eukaryota</taxon>
        <taxon>Viridiplantae</taxon>
        <taxon>Streptophyta</taxon>
        <taxon>Embryophyta</taxon>
        <taxon>Tracheophyta</taxon>
        <taxon>Spermatophyta</taxon>
        <taxon>Magnoliopsida</taxon>
        <taxon>Liliopsida</taxon>
        <taxon>Poales</taxon>
        <taxon>Poaceae</taxon>
        <taxon>PACMAD clade</taxon>
        <taxon>Panicoideae</taxon>
        <taxon>Andropogonodae</taxon>
        <taxon>Andropogoneae</taxon>
        <taxon>Tripsacinae</taxon>
        <taxon>Zea</taxon>
    </lineage>
</organism>
<accession>C4IZJ1</accession>
<name>C4IZJ1_MAIZE</name>
<sequence length="70" mass="7671">MVRVEIWSTRLALGLWGAAVLGGDQWRRQPRIQDRAQTQSGEGRAWSGLTASGGRRPDVASARWPGGRRG</sequence>
<reference evidence="3" key="2">
    <citation type="submission" date="2012-06" db="EMBL/GenBank/DDBJ databases">
        <authorList>
            <person name="Yu Y."/>
            <person name="Currie J."/>
            <person name="Lomeli R."/>
            <person name="Angelova A."/>
            <person name="Collura K."/>
            <person name="Wissotski M."/>
            <person name="Campos D."/>
            <person name="Kudrna D."/>
            <person name="Golser W."/>
            <person name="Ashely E."/>
            <person name="Descour A."/>
            <person name="Fernandes J."/>
            <person name="Soderlund C."/>
            <person name="Walbot V."/>
        </authorList>
    </citation>
    <scope>NUCLEOTIDE SEQUENCE</scope>
    <source>
        <strain evidence="3">B73</strain>
    </source>
</reference>
<feature type="region of interest" description="Disordered" evidence="1">
    <location>
        <begin position="33"/>
        <end position="70"/>
    </location>
</feature>
<dbReference type="AlphaFoldDB" id="C4IZJ1"/>
<protein>
    <submittedName>
        <fullName evidence="3">Uncharacterized protein</fullName>
    </submittedName>
</protein>
<dbReference type="EMBL" id="BT083988">
    <property type="protein sequence ID" value="ACR34341.1"/>
    <property type="molecule type" value="mRNA"/>
</dbReference>
<evidence type="ECO:0000256" key="1">
    <source>
        <dbReference type="SAM" id="MobiDB-lite"/>
    </source>
</evidence>
<reference evidence="3" key="1">
    <citation type="journal article" date="2009" name="PLoS Genet.">
        <title>Sequencing, mapping, and analysis of 27,455 maize full-length cDNAs.</title>
        <authorList>
            <person name="Soderlund C."/>
            <person name="Descour A."/>
            <person name="Kudrna D."/>
            <person name="Bomhoff M."/>
            <person name="Boyd L."/>
            <person name="Currie J."/>
            <person name="Angelova A."/>
            <person name="Collura K."/>
            <person name="Wissotski M."/>
            <person name="Ashley E."/>
            <person name="Morrow D."/>
            <person name="Fernandes J."/>
            <person name="Walbot V."/>
            <person name="Yu Y."/>
        </authorList>
    </citation>
    <scope>NUCLEOTIDE SEQUENCE</scope>
    <source>
        <strain evidence="3">B73</strain>
    </source>
</reference>
<keyword evidence="2" id="KW-0732">Signal</keyword>